<comment type="caution">
    <text evidence="3">The sequence shown here is derived from an EMBL/GenBank/DDBJ whole genome shotgun (WGS) entry which is preliminary data.</text>
</comment>
<keyword evidence="4" id="KW-1185">Reference proteome</keyword>
<dbReference type="SUPFAM" id="SSF49265">
    <property type="entry name" value="Fibronectin type III"/>
    <property type="match status" value="1"/>
</dbReference>
<dbReference type="InterPro" id="IPR003961">
    <property type="entry name" value="FN3_dom"/>
</dbReference>
<keyword evidence="3" id="KW-0449">Lipoprotein</keyword>
<evidence type="ECO:0000313" key="3">
    <source>
        <dbReference type="EMBL" id="PWJ44825.1"/>
    </source>
</evidence>
<dbReference type="RefSeq" id="WP_109616293.1">
    <property type="nucleotide sequence ID" value="NZ_QGDO01000001.1"/>
</dbReference>
<feature type="domain" description="Fibronectin type-III" evidence="2">
    <location>
        <begin position="410"/>
        <end position="512"/>
    </location>
</feature>
<sequence length="512" mass="59511">MRLLISIKLLLGLLIFQHLSSFAQSGIKREFRGVWIATVNNIDWPSKPGLSSDEQKQEFIEVLDHHLEDGLNAVFVQVRAAGDAIYNSRFEPWSSCFTGTQGQPPNPYYDPLSFMIEEAHRRGMEFHAWINPFRAVTNTEKVRVSSDHPIYSNPSWFLDYGTLKLFNPGIPEVRAYVCDIILDLIKNYDLDGVHFDDYFYPYPEYGKVLKDRSAYYKYREKGQGLADWRRENINDLIYMTHKTIKNYNSKIKFGVSPFGVWRNKRESPYGSPTLSGYTNYDHLYADVRHWMENGWVDYIAPQVYQSTQHDKIPYKPLVTWWAENAKELGCHLYVGQAAYRLHNSLEAGWKDNYELSDQILHNRRERVEGTILYNSTSLIRNKGHIVDTLRQNYFYHPALLPTMSWIDSVAPLEPSNAVVSMSPRGVTLSWQKPQKAKDGEEPYWYVIYCTNNDKEPNVKNPADILRIIPASETQFLDVDATSIDQYNYKITSLDRHQNESKEVKVITEQVAK</sequence>
<dbReference type="PANTHER" id="PTHR43405">
    <property type="entry name" value="GLYCOSYL HYDROLASE DIGH"/>
    <property type="match status" value="1"/>
</dbReference>
<dbReference type="Gene3D" id="3.20.20.80">
    <property type="entry name" value="Glycosidases"/>
    <property type="match status" value="1"/>
</dbReference>
<dbReference type="InterPro" id="IPR052177">
    <property type="entry name" value="Divisome_Glycosyl_Hydrolase"/>
</dbReference>
<evidence type="ECO:0000313" key="4">
    <source>
        <dbReference type="Proteomes" id="UP000245535"/>
    </source>
</evidence>
<proteinExistence type="predicted"/>
<protein>
    <submittedName>
        <fullName evidence="3">Uncharacterized lipoprotein YddW (UPF0748 family)</fullName>
    </submittedName>
</protein>
<dbReference type="InterPro" id="IPR013783">
    <property type="entry name" value="Ig-like_fold"/>
</dbReference>
<dbReference type="Gene3D" id="2.60.40.10">
    <property type="entry name" value="Immunoglobulins"/>
    <property type="match status" value="1"/>
</dbReference>
<dbReference type="Pfam" id="PF02638">
    <property type="entry name" value="GHL10"/>
    <property type="match status" value="1"/>
</dbReference>
<dbReference type="PANTHER" id="PTHR43405:SF1">
    <property type="entry name" value="GLYCOSYL HYDROLASE DIGH"/>
    <property type="match status" value="1"/>
</dbReference>
<dbReference type="InterPro" id="IPR036116">
    <property type="entry name" value="FN3_sf"/>
</dbReference>
<dbReference type="Proteomes" id="UP000245535">
    <property type="component" value="Unassembled WGS sequence"/>
</dbReference>
<dbReference type="InterPro" id="IPR003790">
    <property type="entry name" value="GHL10"/>
</dbReference>
<name>A0A315ZGU5_SEDFL</name>
<dbReference type="EMBL" id="QGDO01000001">
    <property type="protein sequence ID" value="PWJ44825.1"/>
    <property type="molecule type" value="Genomic_DNA"/>
</dbReference>
<gene>
    <name evidence="3" type="ORF">BC781_1011204</name>
</gene>
<dbReference type="SUPFAM" id="SSF51445">
    <property type="entry name" value="(Trans)glycosidases"/>
    <property type="match status" value="1"/>
</dbReference>
<accession>A0A315ZGU5</accession>
<keyword evidence="1" id="KW-0732">Signal</keyword>
<reference evidence="3 4" key="1">
    <citation type="submission" date="2018-03" db="EMBL/GenBank/DDBJ databases">
        <title>Genomic Encyclopedia of Archaeal and Bacterial Type Strains, Phase II (KMG-II): from individual species to whole genera.</title>
        <authorList>
            <person name="Goeker M."/>
        </authorList>
    </citation>
    <scope>NUCLEOTIDE SEQUENCE [LARGE SCALE GENOMIC DNA]</scope>
    <source>
        <strain evidence="3 4">DSM 28229</strain>
    </source>
</reference>
<organism evidence="3 4">
    <name type="scientific">Sediminitomix flava</name>
    <dbReference type="NCBI Taxonomy" id="379075"/>
    <lineage>
        <taxon>Bacteria</taxon>
        <taxon>Pseudomonadati</taxon>
        <taxon>Bacteroidota</taxon>
        <taxon>Cytophagia</taxon>
        <taxon>Cytophagales</taxon>
        <taxon>Flammeovirgaceae</taxon>
        <taxon>Sediminitomix</taxon>
    </lineage>
</organism>
<dbReference type="PROSITE" id="PS50853">
    <property type="entry name" value="FN3"/>
    <property type="match status" value="1"/>
</dbReference>
<dbReference type="AlphaFoldDB" id="A0A315ZGU5"/>
<dbReference type="InterPro" id="IPR017853">
    <property type="entry name" value="GH"/>
</dbReference>
<evidence type="ECO:0000259" key="2">
    <source>
        <dbReference type="PROSITE" id="PS50853"/>
    </source>
</evidence>
<evidence type="ECO:0000256" key="1">
    <source>
        <dbReference type="ARBA" id="ARBA00022729"/>
    </source>
</evidence>
<dbReference type="OrthoDB" id="9773203at2"/>